<dbReference type="GO" id="GO:0016491">
    <property type="term" value="F:oxidoreductase activity"/>
    <property type="evidence" value="ECO:0007669"/>
    <property type="project" value="UniProtKB-KW"/>
</dbReference>
<comment type="caution">
    <text evidence="5">The sequence shown here is derived from an EMBL/GenBank/DDBJ whole genome shotgun (WGS) entry which is preliminary data.</text>
</comment>
<sequence>MAVTLLGLGAMGSAITRAWLATGIKPTVWNRTPKAPAGAVVVDTAAAAVAANQLVVVCLLDDDSVTDVLDGIDLAGKDLVNLTTSTPEQARARAEWATGRGARFVDGGIMAVPPMIGAIGAFIFYSGSQALVEEHTTVLAAPARIHYVGEDPGHAALYDIALLSGMYGMFAGITHAFALLRADGIDPVAFAPLLVDWVTTTTASAYGIAQRLHTGNHTTDVTSNLAMQVAGIPTFLDTAKAQGVDPHLLAPFFDLMARRVEAGGGQEDLAALVDLLAGHAAVGVQVG</sequence>
<dbReference type="InterPro" id="IPR015815">
    <property type="entry name" value="HIBADH-related"/>
</dbReference>
<gene>
    <name evidence="5" type="ORF">CLV68_0467</name>
</gene>
<dbReference type="PANTHER" id="PTHR43580:SF2">
    <property type="entry name" value="CYTOKINE-LIKE NUCLEAR FACTOR N-PAC"/>
    <property type="match status" value="1"/>
</dbReference>
<keyword evidence="2" id="KW-0560">Oxidoreductase</keyword>
<evidence type="ECO:0000259" key="3">
    <source>
        <dbReference type="Pfam" id="PF03446"/>
    </source>
</evidence>
<accession>A0A421B6H8</accession>
<feature type="domain" description="NADPH-dependent reductive aminase-like C-terminal" evidence="4">
    <location>
        <begin position="151"/>
        <end position="276"/>
    </location>
</feature>
<protein>
    <submittedName>
        <fullName evidence="5">3-hydroxyisobutyrate dehydrogenase-like beta-hydroxyacid dehydrogenase</fullName>
    </submittedName>
</protein>
<comment type="similarity">
    <text evidence="1">Belongs to the HIBADH-related family.</text>
</comment>
<dbReference type="InterPro" id="IPR051265">
    <property type="entry name" value="HIBADH-related_NP60_sf"/>
</dbReference>
<dbReference type="SUPFAM" id="SSF51735">
    <property type="entry name" value="NAD(P)-binding Rossmann-fold domains"/>
    <property type="match status" value="1"/>
</dbReference>
<dbReference type="Gene3D" id="1.10.1040.10">
    <property type="entry name" value="N-(1-d-carboxylethyl)-l-norvaline Dehydrogenase, domain 2"/>
    <property type="match status" value="1"/>
</dbReference>
<name>A0A421B6H8_9PSEU</name>
<dbReference type="OrthoDB" id="9135493at2"/>
<dbReference type="Gene3D" id="3.40.50.720">
    <property type="entry name" value="NAD(P)-binding Rossmann-like Domain"/>
    <property type="match status" value="1"/>
</dbReference>
<dbReference type="InterPro" id="IPR006115">
    <property type="entry name" value="6PGDH_NADP-bd"/>
</dbReference>
<proteinExistence type="inferred from homology"/>
<organism evidence="5 6">
    <name type="scientific">Actinokineospora cianjurensis</name>
    <dbReference type="NCBI Taxonomy" id="585224"/>
    <lineage>
        <taxon>Bacteria</taxon>
        <taxon>Bacillati</taxon>
        <taxon>Actinomycetota</taxon>
        <taxon>Actinomycetes</taxon>
        <taxon>Pseudonocardiales</taxon>
        <taxon>Pseudonocardiaceae</taxon>
        <taxon>Actinokineospora</taxon>
    </lineage>
</organism>
<keyword evidence="6" id="KW-1185">Reference proteome</keyword>
<dbReference type="EMBL" id="RCDD01000001">
    <property type="protein sequence ID" value="RLK59974.1"/>
    <property type="molecule type" value="Genomic_DNA"/>
</dbReference>
<dbReference type="PIRSF" id="PIRSF000103">
    <property type="entry name" value="HIBADH"/>
    <property type="match status" value="1"/>
</dbReference>
<dbReference type="Proteomes" id="UP000282454">
    <property type="component" value="Unassembled WGS sequence"/>
</dbReference>
<dbReference type="InterPro" id="IPR013328">
    <property type="entry name" value="6PGD_dom2"/>
</dbReference>
<dbReference type="InterPro" id="IPR036291">
    <property type="entry name" value="NAD(P)-bd_dom_sf"/>
</dbReference>
<dbReference type="SUPFAM" id="SSF48179">
    <property type="entry name" value="6-phosphogluconate dehydrogenase C-terminal domain-like"/>
    <property type="match status" value="1"/>
</dbReference>
<dbReference type="AlphaFoldDB" id="A0A421B6H8"/>
<evidence type="ECO:0000313" key="5">
    <source>
        <dbReference type="EMBL" id="RLK59974.1"/>
    </source>
</evidence>
<dbReference type="PANTHER" id="PTHR43580">
    <property type="entry name" value="OXIDOREDUCTASE GLYR1-RELATED"/>
    <property type="match status" value="1"/>
</dbReference>
<feature type="domain" description="6-phosphogluconate dehydrogenase NADP-binding" evidence="3">
    <location>
        <begin position="3"/>
        <end position="147"/>
    </location>
</feature>
<evidence type="ECO:0000256" key="1">
    <source>
        <dbReference type="ARBA" id="ARBA00009080"/>
    </source>
</evidence>
<evidence type="ECO:0000256" key="2">
    <source>
        <dbReference type="ARBA" id="ARBA00023002"/>
    </source>
</evidence>
<dbReference type="Pfam" id="PF03446">
    <property type="entry name" value="NAD_binding_2"/>
    <property type="match status" value="1"/>
</dbReference>
<dbReference type="RefSeq" id="WP_121388952.1">
    <property type="nucleotide sequence ID" value="NZ_RCDD01000001.1"/>
</dbReference>
<dbReference type="InterPro" id="IPR008927">
    <property type="entry name" value="6-PGluconate_DH-like_C_sf"/>
</dbReference>
<dbReference type="GO" id="GO:0050661">
    <property type="term" value="F:NADP binding"/>
    <property type="evidence" value="ECO:0007669"/>
    <property type="project" value="InterPro"/>
</dbReference>
<evidence type="ECO:0000259" key="4">
    <source>
        <dbReference type="Pfam" id="PF21761"/>
    </source>
</evidence>
<dbReference type="Pfam" id="PF21761">
    <property type="entry name" value="RedAm-like_C"/>
    <property type="match status" value="1"/>
</dbReference>
<evidence type="ECO:0000313" key="6">
    <source>
        <dbReference type="Proteomes" id="UP000282454"/>
    </source>
</evidence>
<dbReference type="InterPro" id="IPR048666">
    <property type="entry name" value="RedAm-like_C"/>
</dbReference>
<reference evidence="5 6" key="1">
    <citation type="submission" date="2018-10" db="EMBL/GenBank/DDBJ databases">
        <title>Genomic Encyclopedia of Archaeal and Bacterial Type Strains, Phase II (KMG-II): from individual species to whole genera.</title>
        <authorList>
            <person name="Goeker M."/>
        </authorList>
    </citation>
    <scope>NUCLEOTIDE SEQUENCE [LARGE SCALE GENOMIC DNA]</scope>
    <source>
        <strain evidence="5 6">DSM 45657</strain>
    </source>
</reference>